<evidence type="ECO:0000313" key="1">
    <source>
        <dbReference type="EMBL" id="CAE07734.1"/>
    </source>
</evidence>
<organism evidence="1 2">
    <name type="scientific">Parasynechococcus marenigrum (strain WH8102)</name>
    <dbReference type="NCBI Taxonomy" id="84588"/>
    <lineage>
        <taxon>Bacteria</taxon>
        <taxon>Bacillati</taxon>
        <taxon>Cyanobacteriota</taxon>
        <taxon>Cyanophyceae</taxon>
        <taxon>Synechococcales</taxon>
        <taxon>Prochlorococcaceae</taxon>
        <taxon>Parasynechococcus</taxon>
        <taxon>Parasynechococcus marenigrum</taxon>
    </lineage>
</organism>
<dbReference type="HOGENOM" id="CLU_129283_0_0_3"/>
<gene>
    <name evidence="1" type="ordered locus">SYNW1219</name>
</gene>
<proteinExistence type="predicted"/>
<dbReference type="eggNOG" id="COG3793">
    <property type="taxonomic scope" value="Bacteria"/>
</dbReference>
<dbReference type="InterPro" id="IPR029024">
    <property type="entry name" value="TerB-like"/>
</dbReference>
<reference evidence="1 2" key="1">
    <citation type="journal article" date="2003" name="Nature">
        <title>The genome of a motile marine Synechococcus.</title>
        <authorList>
            <person name="Palenik B."/>
            <person name="Brahamsha B."/>
            <person name="Larimer F."/>
            <person name="Land M."/>
            <person name="Hauser L."/>
            <person name="Chain P."/>
            <person name="Lamerdin J."/>
            <person name="Regala W."/>
            <person name="Allen E.A."/>
            <person name="McCarren J."/>
            <person name="Paulsen I."/>
            <person name="Dufresne A."/>
            <person name="Partensky F."/>
            <person name="Webb E."/>
            <person name="Waterbury J."/>
        </authorList>
    </citation>
    <scope>NUCLEOTIDE SEQUENCE [LARGE SCALE GENOMIC DNA]</scope>
    <source>
        <strain evidence="1 2">WH8102</strain>
    </source>
</reference>
<protein>
    <submittedName>
        <fullName evidence="1">Conserved hypothetical</fullName>
    </submittedName>
</protein>
<dbReference type="SUPFAM" id="SSF158682">
    <property type="entry name" value="TerB-like"/>
    <property type="match status" value="1"/>
</dbReference>
<dbReference type="Proteomes" id="UP000001422">
    <property type="component" value="Chromosome"/>
</dbReference>
<sequence>MNSAEAFAAIALAAVACDGSLGRDEAHALRAQLEYRTLYSSSSEAEMGDLFDRLLHRLRDQGVNGLVDEALPVLTFSQQQSALAVAAHLAHADRTVTAEESAFLKKLSTQMDLPEGEAASILIAIEALNRDSLDA</sequence>
<accession>Q7U6W7</accession>
<dbReference type="KEGG" id="syw:SYNW1219"/>
<dbReference type="RefSeq" id="WP_011128084.1">
    <property type="nucleotide sequence ID" value="NC_005070.1"/>
</dbReference>
<dbReference type="EMBL" id="BX569692">
    <property type="protein sequence ID" value="CAE07734.1"/>
    <property type="molecule type" value="Genomic_DNA"/>
</dbReference>
<dbReference type="AlphaFoldDB" id="Q7U6W7"/>
<keyword evidence="2" id="KW-1185">Reference proteome</keyword>
<dbReference type="STRING" id="84588.SYNW1219"/>
<evidence type="ECO:0000313" key="2">
    <source>
        <dbReference type="Proteomes" id="UP000001422"/>
    </source>
</evidence>
<name>Q7U6W7_PARMW</name>
<dbReference type="Gene3D" id="1.10.3680.10">
    <property type="entry name" value="TerB-like"/>
    <property type="match status" value="1"/>
</dbReference>